<name>A0A5C3PI54_9APHY</name>
<gene>
    <name evidence="1" type="ORF">K466DRAFT_661492</name>
</gene>
<keyword evidence="2" id="KW-1185">Reference proteome</keyword>
<reference evidence="1 2" key="1">
    <citation type="journal article" date="2019" name="Nat. Ecol. Evol.">
        <title>Megaphylogeny resolves global patterns of mushroom evolution.</title>
        <authorList>
            <person name="Varga T."/>
            <person name="Krizsan K."/>
            <person name="Foldi C."/>
            <person name="Dima B."/>
            <person name="Sanchez-Garcia M."/>
            <person name="Sanchez-Ramirez S."/>
            <person name="Szollosi G.J."/>
            <person name="Szarkandi J.G."/>
            <person name="Papp V."/>
            <person name="Albert L."/>
            <person name="Andreopoulos W."/>
            <person name="Angelini C."/>
            <person name="Antonin V."/>
            <person name="Barry K.W."/>
            <person name="Bougher N.L."/>
            <person name="Buchanan P."/>
            <person name="Buyck B."/>
            <person name="Bense V."/>
            <person name="Catcheside P."/>
            <person name="Chovatia M."/>
            <person name="Cooper J."/>
            <person name="Damon W."/>
            <person name="Desjardin D."/>
            <person name="Finy P."/>
            <person name="Geml J."/>
            <person name="Haridas S."/>
            <person name="Hughes K."/>
            <person name="Justo A."/>
            <person name="Karasinski D."/>
            <person name="Kautmanova I."/>
            <person name="Kiss B."/>
            <person name="Kocsube S."/>
            <person name="Kotiranta H."/>
            <person name="LaButti K.M."/>
            <person name="Lechner B.E."/>
            <person name="Liimatainen K."/>
            <person name="Lipzen A."/>
            <person name="Lukacs Z."/>
            <person name="Mihaltcheva S."/>
            <person name="Morgado L.N."/>
            <person name="Niskanen T."/>
            <person name="Noordeloos M.E."/>
            <person name="Ohm R.A."/>
            <person name="Ortiz-Santana B."/>
            <person name="Ovrebo C."/>
            <person name="Racz N."/>
            <person name="Riley R."/>
            <person name="Savchenko A."/>
            <person name="Shiryaev A."/>
            <person name="Soop K."/>
            <person name="Spirin V."/>
            <person name="Szebenyi C."/>
            <person name="Tomsovsky M."/>
            <person name="Tulloss R.E."/>
            <person name="Uehling J."/>
            <person name="Grigoriev I.V."/>
            <person name="Vagvolgyi C."/>
            <person name="Papp T."/>
            <person name="Martin F.M."/>
            <person name="Miettinen O."/>
            <person name="Hibbett D.S."/>
            <person name="Nagy L.G."/>
        </authorList>
    </citation>
    <scope>NUCLEOTIDE SEQUENCE [LARGE SCALE GENOMIC DNA]</scope>
    <source>
        <strain evidence="1 2">HHB13444</strain>
    </source>
</reference>
<evidence type="ECO:0008006" key="3">
    <source>
        <dbReference type="Google" id="ProtNLM"/>
    </source>
</evidence>
<sequence>MGKIIHEVVFDIPREHYEVYTHLTRLVFLKQELFYDYRTGPPNYAHLYQDTIRWIHDYPYERLKRGAELNDGPQMLEFCLRHFADCEIPWEEQTYSATDFIEMLQDLAGDYGVSLIKRPHGKRRRIKHHTPVLQQRALAACAWINFTSHFDRPFGGSFYAILNGLPMYAAACYANLAASGDFLPTIVIRIANWLCTLKTRYPGVDIRTTPRFCELKHIWLAWDTYWERCIKRQIAESSKVHAARNVYCCDGCDIRAMHKNAFRACSGNCPPETKPHYCSRAFQEKHWYVHRYVCQKGLAEDPILEDDNDPAWIDLPESYEPKACANVALPAYKVWAERPGADICIDIAHPNPFRRREELIRIRTKTLSPDFLRYCKWYSERLENRLYLSEFPSARDGRTLREKQAACVHARVGRVGGAKARIMRTRCRPRRVLPYDHAAHAGHTERGDLHGCREGAII</sequence>
<dbReference type="STRING" id="1314778.A0A5C3PI54"/>
<proteinExistence type="predicted"/>
<organism evidence="1 2">
    <name type="scientific">Polyporus arcularius HHB13444</name>
    <dbReference type="NCBI Taxonomy" id="1314778"/>
    <lineage>
        <taxon>Eukaryota</taxon>
        <taxon>Fungi</taxon>
        <taxon>Dikarya</taxon>
        <taxon>Basidiomycota</taxon>
        <taxon>Agaricomycotina</taxon>
        <taxon>Agaricomycetes</taxon>
        <taxon>Polyporales</taxon>
        <taxon>Polyporaceae</taxon>
        <taxon>Polyporus</taxon>
    </lineage>
</organism>
<dbReference type="InParanoid" id="A0A5C3PI54"/>
<protein>
    <recommendedName>
        <fullName evidence="3">MYND-type domain-containing protein</fullName>
    </recommendedName>
</protein>
<accession>A0A5C3PI54</accession>
<evidence type="ECO:0000313" key="2">
    <source>
        <dbReference type="Proteomes" id="UP000308197"/>
    </source>
</evidence>
<dbReference type="AlphaFoldDB" id="A0A5C3PI54"/>
<dbReference type="Proteomes" id="UP000308197">
    <property type="component" value="Unassembled WGS sequence"/>
</dbReference>
<evidence type="ECO:0000313" key="1">
    <source>
        <dbReference type="EMBL" id="TFK89484.1"/>
    </source>
</evidence>
<dbReference type="EMBL" id="ML211074">
    <property type="protein sequence ID" value="TFK89484.1"/>
    <property type="molecule type" value="Genomic_DNA"/>
</dbReference>